<dbReference type="PATRIC" id="fig|1489064.4.peg.1571"/>
<keyword evidence="2" id="KW-0964">Secreted</keyword>
<protein>
    <recommendedName>
        <fullName evidence="3">DUF5801 domain-containing protein</fullName>
    </recommendedName>
</protein>
<dbReference type="SUPFAM" id="SSF51120">
    <property type="entry name" value="beta-Roll"/>
    <property type="match status" value="2"/>
</dbReference>
<dbReference type="PANTHER" id="PTHR38340">
    <property type="entry name" value="S-LAYER PROTEIN"/>
    <property type="match status" value="1"/>
</dbReference>
<dbReference type="InterPro" id="IPR001343">
    <property type="entry name" value="Hemolysn_Ca-bd"/>
</dbReference>
<comment type="subcellular location">
    <subcellularLocation>
        <location evidence="1">Secreted</location>
    </subcellularLocation>
</comment>
<dbReference type="RefSeq" id="WP_047762628.1">
    <property type="nucleotide sequence ID" value="NZ_LAQL01000002.1"/>
</dbReference>
<dbReference type="Pfam" id="PF19116">
    <property type="entry name" value="DUF5801"/>
    <property type="match status" value="3"/>
</dbReference>
<dbReference type="EMBL" id="LAQL01000002">
    <property type="protein sequence ID" value="KLN62507.1"/>
    <property type="molecule type" value="Genomic_DNA"/>
</dbReference>
<dbReference type="GO" id="GO:0005509">
    <property type="term" value="F:calcium ion binding"/>
    <property type="evidence" value="ECO:0007669"/>
    <property type="project" value="InterPro"/>
</dbReference>
<dbReference type="OrthoDB" id="8335338at2"/>
<comment type="caution">
    <text evidence="4">The sequence shown here is derived from an EMBL/GenBank/DDBJ whole genome shotgun (WGS) entry which is preliminary data.</text>
</comment>
<dbReference type="GO" id="GO:0005576">
    <property type="term" value="C:extracellular region"/>
    <property type="evidence" value="ECO:0007669"/>
    <property type="project" value="UniProtKB-SubCell"/>
</dbReference>
<keyword evidence="5" id="KW-1185">Reference proteome</keyword>
<dbReference type="PRINTS" id="PR00313">
    <property type="entry name" value="CABNDNGRPT"/>
</dbReference>
<feature type="domain" description="DUF5801" evidence="3">
    <location>
        <begin position="1390"/>
        <end position="1527"/>
    </location>
</feature>
<evidence type="ECO:0000259" key="3">
    <source>
        <dbReference type="Pfam" id="PF19116"/>
    </source>
</evidence>
<reference evidence="4 5" key="1">
    <citation type="submission" date="2015-03" db="EMBL/GenBank/DDBJ databases">
        <title>Genome Sequence of Kiloniella spongiae MEBiC09566, isolated from a marine sponge.</title>
        <authorList>
            <person name="Shao Z."/>
            <person name="Wang L."/>
            <person name="Li X."/>
        </authorList>
    </citation>
    <scope>NUCLEOTIDE SEQUENCE [LARGE SCALE GENOMIC DNA]</scope>
    <source>
        <strain evidence="4 5">MEBiC09566</strain>
    </source>
</reference>
<dbReference type="Gene3D" id="2.150.10.10">
    <property type="entry name" value="Serralysin-like metalloprotease, C-terminal"/>
    <property type="match status" value="3"/>
</dbReference>
<organism evidence="4 5">
    <name type="scientific">Kiloniella spongiae</name>
    <dbReference type="NCBI Taxonomy" id="1489064"/>
    <lineage>
        <taxon>Bacteria</taxon>
        <taxon>Pseudomonadati</taxon>
        <taxon>Pseudomonadota</taxon>
        <taxon>Alphaproteobacteria</taxon>
        <taxon>Rhodospirillales</taxon>
        <taxon>Kiloniellaceae</taxon>
        <taxon>Kiloniella</taxon>
    </lineage>
</organism>
<evidence type="ECO:0000256" key="2">
    <source>
        <dbReference type="ARBA" id="ARBA00022525"/>
    </source>
</evidence>
<dbReference type="InterPro" id="IPR050557">
    <property type="entry name" value="RTX_toxin/Mannuronan_C5-epim"/>
</dbReference>
<dbReference type="Pfam" id="PF17963">
    <property type="entry name" value="Big_9"/>
    <property type="match status" value="1"/>
</dbReference>
<proteinExistence type="predicted"/>
<dbReference type="PANTHER" id="PTHR38340:SF1">
    <property type="entry name" value="S-LAYER PROTEIN"/>
    <property type="match status" value="1"/>
</dbReference>
<name>A0A0H2MP16_9PROT</name>
<feature type="domain" description="DUF5801" evidence="3">
    <location>
        <begin position="639"/>
        <end position="791"/>
    </location>
</feature>
<dbReference type="InterPro" id="IPR018511">
    <property type="entry name" value="Hemolysin-typ_Ca-bd_CS"/>
</dbReference>
<dbReference type="InterPro" id="IPR043824">
    <property type="entry name" value="DUF5801"/>
</dbReference>
<dbReference type="Proteomes" id="UP000035444">
    <property type="component" value="Unassembled WGS sequence"/>
</dbReference>
<gene>
    <name evidence="4" type="ORF">WH96_03195</name>
</gene>
<dbReference type="STRING" id="1489064.WH96_03195"/>
<evidence type="ECO:0000256" key="1">
    <source>
        <dbReference type="ARBA" id="ARBA00004613"/>
    </source>
</evidence>
<feature type="domain" description="DUF5801" evidence="3">
    <location>
        <begin position="816"/>
        <end position="958"/>
    </location>
</feature>
<evidence type="ECO:0000313" key="5">
    <source>
        <dbReference type="Proteomes" id="UP000035444"/>
    </source>
</evidence>
<evidence type="ECO:0000313" key="4">
    <source>
        <dbReference type="EMBL" id="KLN62507.1"/>
    </source>
</evidence>
<dbReference type="Pfam" id="PF00353">
    <property type="entry name" value="HemolysinCabind"/>
    <property type="match status" value="4"/>
</dbReference>
<sequence length="2066" mass="212796">MAVKQTEHKDALISGEEGKDLLVGQAASALEVTAPAGGETKTISLEKGQTATLNFDATVATPVLEGNDFVLTFDSNGDGSADSRIVFQNLVENAQGADAPVLVIGGIELSSSLLIGQAQALAEGETLETAAGAGAGPQGGGGSIYDDDLGDVDLDGLSAQGGLAGSLSGLAELVIAASAETLINFPTIDAANETVILDDDDVSGLQGNNGGVGDDTPINVAGTLSHNYGGDGAGSLLLLATGAPAGFVYELSAGGTALTVTQDGTAVLSVTLADTTSGNYSITQLAAIAHPEGEDENNIEFVFNYRVTDATGDSVDGTLSLSVDDDTPVTGDDTLEVTDENAGNIVTGTLLDNGDSFGADGAGVVREVTHDGVTFTLANDGQSVVSSEPSDYSFDAVTGILTVSTTADATFTVDMAGENLGDYSYEGPADHPGEDFALGGGSYNGNTYTQANPATGVIVTLTGAGDLISDGSPVDVILTGSEFGGIGISNVNQGTGDATSIDDGGVMESITVSLSDAGGAISSDYLAITLGSISDSDPNDVVNWTVEAPGGPFTGTTVQGQTVLELEIPGMTSVTLSPTGFGNGFTVEAVSTAADTMNEVFDYTIEDADGDQASAKLTVAVTDDNPTADIALLNGVEIDLDETENDGDDTENDGLLADVTVSAADLFVNSSIFGADGEAASGATEYALNLTDRHPVDSGLVDAITNEEVILTLEAGGDIVGSSTTGGEVFRVSVDADTGDVTVTQSRVLEHDDTDHDEADTPEIMNSGILNLIVTVTDADGDQSADSVDLGSVIQFEDDGPSISDDYAGRIKEKRLDDNDPDNTTLTGKMDVDFGSDGGSVTGIEFKGWTDSEDLDPSGITLYSGGVVVIFTSAVVASELVYTGSAAGQDVIKIVIDQATGDYTVTQLGPVDHPDVSYDSEHDAIPDGQSHSNDYDPIDLRFEVTVTDGDGDTDTADLTVRIEDDEVDSRSVFADENVFIDETTLVDGIDDNSFISGTLELGLGADGGSVTDIWFDSWEDSEDGRPDGEILQSGGQDVIFGAVTDDGNGNLVLVGKVGVQEIVVVTINKTSGDYTIELKGPIDHPDNGGNHDPVTLSFRYETIDGDGDQDISALEIIIEDDVPSVVDASNSTDESSLPSAWAIATGTIVADFGADGGEFTAISLEDFTDAAGNPIDLADLSSGGNPITVHQTVSTDGKSLVLVGYADGKAVFDVYLNKETGDYAYRQYGGGLDHKGDKGIGDALKLVFGYEVTDGDGDTDNGQLTIEVSDSETVAILDEDHSFNGERIAGNVLDNDTVGADGASVISYTYEGKTYDISGALIIKDVGQFYLKPDGSYKFYPEGNPDQNKQVEFGYTIKDGDGDEASAKLVIDIEDAVPTAGDEYAGHIRESDIAAGTAKQSGTLEGDFGADGAGTFAISDLELVVDVDYGNGASVDLTSGGEVITFGSPVEVNGLMVITGVAAIGDNGEDEDVLTLSINPATGRYEIILLRPIDHPDAARTDISDQVELTFRVVLTDADGTTAEGSLRFRVSDDNPEAVVDENVAIAAGEGLGEAKGNVLDNDLAGADGGVWVNSVTFDGTEITLSKENTSQQSIAGTYGMLYITSEGRYYYEPFEDAGIRPNGPIIEDFSYTITDNDGDVSAPVNLSIEVKGLVTASTELYEASGWNAPGEKSVAVDTAAHKTVTVRDFVEASVDYSAHKDEEIILSVQNAKRGDITLGDKDDILVVTNSANGAGSSTYPAEFNIDAGEGNDTVLINKGEVRSGAPHTTNATIVDGSLTNTNVDLGDGNDIFVNNTKARDIVRGGTGDDDINTGSGNDIVYGDEGDDVIDGGSDNDIIFGGDDNDILEGGNGNDILYGDDGDDTLSGGNHKDILRGGEGADELSGGNDDDILIGGIGNDILEGGNGHDILRGDEGDDVLEGGNDNDLLYGGDNNDTLEGGNDNDTLHGGTGNDVLAGGNDADIFIFSLKGTGVNDIFGQDVVTDFNASEDVLRFTDVVDSGAGGLDLADLNAMISNVTDNGENGTVVVDFHNGSSITFNNMGTAGGMIDSIDDLVNNPASQIIID</sequence>
<dbReference type="PROSITE" id="PS00330">
    <property type="entry name" value="HEMOLYSIN_CALCIUM"/>
    <property type="match status" value="3"/>
</dbReference>
<accession>A0A0H2MP16</accession>
<dbReference type="InterPro" id="IPR011049">
    <property type="entry name" value="Serralysin-like_metalloprot_C"/>
</dbReference>